<gene>
    <name evidence="4" type="ORF">AAE3_LOCUS11181</name>
</gene>
<dbReference type="Gene3D" id="3.40.630.30">
    <property type="match status" value="1"/>
</dbReference>
<keyword evidence="1" id="KW-0808">Transferase</keyword>
<comment type="caution">
    <text evidence="4">The sequence shown here is derived from an EMBL/GenBank/DDBJ whole genome shotgun (WGS) entry which is preliminary data.</text>
</comment>
<feature type="transmembrane region" description="Helical" evidence="2">
    <location>
        <begin position="68"/>
        <end position="89"/>
    </location>
</feature>
<dbReference type="OrthoDB" id="41532at2759"/>
<dbReference type="SUPFAM" id="SSF55729">
    <property type="entry name" value="Acyl-CoA N-acyltransferases (Nat)"/>
    <property type="match status" value="1"/>
</dbReference>
<dbReference type="GO" id="GO:0008080">
    <property type="term" value="F:N-acetyltransferase activity"/>
    <property type="evidence" value="ECO:0007669"/>
    <property type="project" value="InterPro"/>
</dbReference>
<name>A0A8S0VZN8_CYCAE</name>
<protein>
    <recommendedName>
        <fullName evidence="3">N-acetyltransferase domain-containing protein</fullName>
    </recommendedName>
</protein>
<sequence length="241" mass="26992">MSYSTRVRTFKESDSAQVRELYLLAMLYGPRAPVTIALKHQLRKPFAMVLYSIFACGVALLRQSSTRVTGMAMSSTALSLFLAWCRIIWSKFKTFCQAAVDGDLADIGKNYSALPSDGFEVHSSRFWVVEVVEGDETGKIVGAVGLDSSTNPDPKSAELRRMVVSPAYQQQGVGSLLVKTLLEYARMHGLTSVFLSTSMYQMPAMQLYERLGFVLDKKVEVQVKILFIVNKAYLHFYKIEL</sequence>
<feature type="domain" description="N-acetyltransferase" evidence="3">
    <location>
        <begin position="93"/>
        <end position="240"/>
    </location>
</feature>
<dbReference type="PANTHER" id="PTHR13947:SF37">
    <property type="entry name" value="LD18367P"/>
    <property type="match status" value="1"/>
</dbReference>
<keyword evidence="5" id="KW-1185">Reference proteome</keyword>
<dbReference type="InterPro" id="IPR016181">
    <property type="entry name" value="Acyl_CoA_acyltransferase"/>
</dbReference>
<feature type="transmembrane region" description="Helical" evidence="2">
    <location>
        <begin position="44"/>
        <end position="61"/>
    </location>
</feature>
<dbReference type="PROSITE" id="PS51186">
    <property type="entry name" value="GNAT"/>
    <property type="match status" value="1"/>
</dbReference>
<dbReference type="PANTHER" id="PTHR13947">
    <property type="entry name" value="GNAT FAMILY N-ACETYLTRANSFERASE"/>
    <property type="match status" value="1"/>
</dbReference>
<dbReference type="CDD" id="cd04301">
    <property type="entry name" value="NAT_SF"/>
    <property type="match status" value="1"/>
</dbReference>
<organism evidence="4 5">
    <name type="scientific">Cyclocybe aegerita</name>
    <name type="common">Black poplar mushroom</name>
    <name type="synonym">Agrocybe aegerita</name>
    <dbReference type="NCBI Taxonomy" id="1973307"/>
    <lineage>
        <taxon>Eukaryota</taxon>
        <taxon>Fungi</taxon>
        <taxon>Dikarya</taxon>
        <taxon>Basidiomycota</taxon>
        <taxon>Agaricomycotina</taxon>
        <taxon>Agaricomycetes</taxon>
        <taxon>Agaricomycetidae</taxon>
        <taxon>Agaricales</taxon>
        <taxon>Agaricineae</taxon>
        <taxon>Bolbitiaceae</taxon>
        <taxon>Cyclocybe</taxon>
    </lineage>
</organism>
<dbReference type="InterPro" id="IPR000182">
    <property type="entry name" value="GNAT_dom"/>
</dbReference>
<dbReference type="AlphaFoldDB" id="A0A8S0VZN8"/>
<evidence type="ECO:0000313" key="5">
    <source>
        <dbReference type="Proteomes" id="UP000467700"/>
    </source>
</evidence>
<evidence type="ECO:0000259" key="3">
    <source>
        <dbReference type="PROSITE" id="PS51186"/>
    </source>
</evidence>
<dbReference type="EMBL" id="CACVBS010000072">
    <property type="protein sequence ID" value="CAA7268934.1"/>
    <property type="molecule type" value="Genomic_DNA"/>
</dbReference>
<evidence type="ECO:0000256" key="1">
    <source>
        <dbReference type="ARBA" id="ARBA00022679"/>
    </source>
</evidence>
<dbReference type="InterPro" id="IPR050769">
    <property type="entry name" value="NAT_camello-type"/>
</dbReference>
<dbReference type="Pfam" id="PF00583">
    <property type="entry name" value="Acetyltransf_1"/>
    <property type="match status" value="1"/>
</dbReference>
<reference evidence="4 5" key="1">
    <citation type="submission" date="2020-01" db="EMBL/GenBank/DDBJ databases">
        <authorList>
            <person name="Gupta K D."/>
        </authorList>
    </citation>
    <scope>NUCLEOTIDE SEQUENCE [LARGE SCALE GENOMIC DNA]</scope>
</reference>
<accession>A0A8S0VZN8</accession>
<keyword evidence="2" id="KW-0812">Transmembrane</keyword>
<evidence type="ECO:0000313" key="4">
    <source>
        <dbReference type="EMBL" id="CAA7268934.1"/>
    </source>
</evidence>
<proteinExistence type="predicted"/>
<keyword evidence="2" id="KW-1133">Transmembrane helix</keyword>
<dbReference type="Proteomes" id="UP000467700">
    <property type="component" value="Unassembled WGS sequence"/>
</dbReference>
<keyword evidence="2" id="KW-0472">Membrane</keyword>
<evidence type="ECO:0000256" key="2">
    <source>
        <dbReference type="SAM" id="Phobius"/>
    </source>
</evidence>